<evidence type="ECO:0000313" key="3">
    <source>
        <dbReference type="EMBL" id="CAF4099198.1"/>
    </source>
</evidence>
<feature type="non-terminal residue" evidence="3">
    <location>
        <position position="1"/>
    </location>
</feature>
<dbReference type="Proteomes" id="UP000677228">
    <property type="component" value="Unassembled WGS sequence"/>
</dbReference>
<dbReference type="EMBL" id="CAJOBA010040701">
    <property type="protein sequence ID" value="CAF4099198.1"/>
    <property type="molecule type" value="Genomic_DNA"/>
</dbReference>
<organism evidence="3 4">
    <name type="scientific">Didymodactylos carnosus</name>
    <dbReference type="NCBI Taxonomy" id="1234261"/>
    <lineage>
        <taxon>Eukaryota</taxon>
        <taxon>Metazoa</taxon>
        <taxon>Spiralia</taxon>
        <taxon>Gnathifera</taxon>
        <taxon>Rotifera</taxon>
        <taxon>Eurotatoria</taxon>
        <taxon>Bdelloidea</taxon>
        <taxon>Philodinida</taxon>
        <taxon>Philodinidae</taxon>
        <taxon>Didymodactylos</taxon>
    </lineage>
</organism>
<dbReference type="AlphaFoldDB" id="A0A8S2QHH3"/>
<proteinExistence type="predicted"/>
<feature type="region of interest" description="Disordered" evidence="1">
    <location>
        <begin position="133"/>
        <end position="198"/>
    </location>
</feature>
<gene>
    <name evidence="2" type="ORF">OVA965_LOCUS28232</name>
    <name evidence="3" type="ORF">TMI583_LOCUS28982</name>
</gene>
<reference evidence="3" key="1">
    <citation type="submission" date="2021-02" db="EMBL/GenBank/DDBJ databases">
        <authorList>
            <person name="Nowell W R."/>
        </authorList>
    </citation>
    <scope>NUCLEOTIDE SEQUENCE</scope>
</reference>
<evidence type="ECO:0000313" key="2">
    <source>
        <dbReference type="EMBL" id="CAF1294041.1"/>
    </source>
</evidence>
<feature type="compositionally biased region" description="Low complexity" evidence="1">
    <location>
        <begin position="188"/>
        <end position="197"/>
    </location>
</feature>
<comment type="caution">
    <text evidence="3">The sequence shown here is derived from an EMBL/GenBank/DDBJ whole genome shotgun (WGS) entry which is preliminary data.</text>
</comment>
<evidence type="ECO:0000256" key="1">
    <source>
        <dbReference type="SAM" id="MobiDB-lite"/>
    </source>
</evidence>
<dbReference type="EMBL" id="CAJNOK010019129">
    <property type="protein sequence ID" value="CAF1294041.1"/>
    <property type="molecule type" value="Genomic_DNA"/>
</dbReference>
<feature type="non-terminal residue" evidence="3">
    <location>
        <position position="331"/>
    </location>
</feature>
<evidence type="ECO:0000313" key="4">
    <source>
        <dbReference type="Proteomes" id="UP000682733"/>
    </source>
</evidence>
<feature type="compositionally biased region" description="Basic residues" evidence="1">
    <location>
        <begin position="166"/>
        <end position="177"/>
    </location>
</feature>
<dbReference type="Proteomes" id="UP000682733">
    <property type="component" value="Unassembled WGS sequence"/>
</dbReference>
<protein>
    <submittedName>
        <fullName evidence="3">Uncharacterized protein</fullName>
    </submittedName>
</protein>
<accession>A0A8S2QHH3</accession>
<name>A0A8S2QHH3_9BILA</name>
<sequence>MASANVYSKAYLNSTNRSSSLTDEYLLLLWPKENNYSILKKSKCPKPDENNIVRYREKNSIYTGIIVLEAAGGGGTKTLSDLSQIPFVRKLALVQNTTSASSIVLIPGKDNSTSRATTSNAQDILQDLHTLIQDASTPKKKDASDSESVMEYSDDDEQIEALSVLKPRKHPSKKRKLASSDNSNQPNTVTTTTTTTTSPTVKRLTAKCVFSKDDINKQMLRKIIHSSMQLAVMEANNDIQKKLNQIVTIQKKHDKMFELLFKNQVKIQKAFSHRHVHIPLEEPEGEQQQGEEESLDEHFETAVMCERDGEQINLLSIEADQNYMNLYVTFM</sequence>